<dbReference type="Gene3D" id="3.40.50.1450">
    <property type="entry name" value="HybD-like"/>
    <property type="match status" value="1"/>
</dbReference>
<dbReference type="CDD" id="cd00518">
    <property type="entry name" value="H2MP"/>
    <property type="match status" value="1"/>
</dbReference>
<dbReference type="EMBL" id="FNFT01000003">
    <property type="protein sequence ID" value="SDK02404.1"/>
    <property type="molecule type" value="Genomic_DNA"/>
</dbReference>
<evidence type="ECO:0000313" key="6">
    <source>
        <dbReference type="Proteomes" id="UP000326500"/>
    </source>
</evidence>
<dbReference type="GO" id="GO:0016485">
    <property type="term" value="P:protein processing"/>
    <property type="evidence" value="ECO:0007669"/>
    <property type="project" value="TreeGrafter"/>
</dbReference>
<evidence type="ECO:0000256" key="1">
    <source>
        <dbReference type="ARBA" id="ARBA00006814"/>
    </source>
</evidence>
<proteinExistence type="inferred from homology"/>
<dbReference type="STRING" id="2200.GCA_001571405_00265"/>
<evidence type="ECO:0000256" key="2">
    <source>
        <dbReference type="ARBA" id="ARBA00022670"/>
    </source>
</evidence>
<name>A0A1G8YIY4_9EURY</name>
<evidence type="ECO:0000256" key="4">
    <source>
        <dbReference type="ARBA" id="ARBA00022801"/>
    </source>
</evidence>
<dbReference type="AlphaFoldDB" id="A0A1G8YIY4"/>
<evidence type="ECO:0000313" key="5">
    <source>
        <dbReference type="EMBL" id="SDK02404.1"/>
    </source>
</evidence>
<dbReference type="RefSeq" id="WP_066954327.1">
    <property type="nucleotide sequence ID" value="NZ_BCNX01000003.1"/>
</dbReference>
<dbReference type="Pfam" id="PF01750">
    <property type="entry name" value="HycI"/>
    <property type="match status" value="1"/>
</dbReference>
<keyword evidence="4" id="KW-0378">Hydrolase</keyword>
<dbReference type="NCBIfam" id="TIGR00072">
    <property type="entry name" value="hydrog_prot"/>
    <property type="match status" value="1"/>
</dbReference>
<dbReference type="PANTHER" id="PTHR30302:SF1">
    <property type="entry name" value="HYDROGENASE 2 MATURATION PROTEASE"/>
    <property type="match status" value="1"/>
</dbReference>
<dbReference type="GO" id="GO:0008047">
    <property type="term" value="F:enzyme activator activity"/>
    <property type="evidence" value="ECO:0007669"/>
    <property type="project" value="InterPro"/>
</dbReference>
<dbReference type="OrthoDB" id="85598at2157"/>
<dbReference type="PANTHER" id="PTHR30302">
    <property type="entry name" value="HYDROGENASE 1 MATURATION PROTEASE"/>
    <property type="match status" value="1"/>
</dbReference>
<dbReference type="PRINTS" id="PR00446">
    <property type="entry name" value="HYDRGNUPTAKE"/>
</dbReference>
<keyword evidence="3" id="KW-0064">Aspartyl protease</keyword>
<keyword evidence="2 5" id="KW-0645">Protease</keyword>
<evidence type="ECO:0000256" key="3">
    <source>
        <dbReference type="ARBA" id="ARBA00022750"/>
    </source>
</evidence>
<dbReference type="GO" id="GO:0004190">
    <property type="term" value="F:aspartic-type endopeptidase activity"/>
    <property type="evidence" value="ECO:0007669"/>
    <property type="project" value="UniProtKB-KW"/>
</dbReference>
<dbReference type="Proteomes" id="UP000326500">
    <property type="component" value="Unassembled WGS sequence"/>
</dbReference>
<comment type="similarity">
    <text evidence="1">Belongs to the peptidase A31 family.</text>
</comment>
<dbReference type="InterPro" id="IPR000671">
    <property type="entry name" value="Peptidase_A31"/>
</dbReference>
<organism evidence="5 6">
    <name type="scientific">Methanoculleus thermophilus</name>
    <dbReference type="NCBI Taxonomy" id="2200"/>
    <lineage>
        <taxon>Archaea</taxon>
        <taxon>Methanobacteriati</taxon>
        <taxon>Methanobacteriota</taxon>
        <taxon>Stenosarchaea group</taxon>
        <taxon>Methanomicrobia</taxon>
        <taxon>Methanomicrobiales</taxon>
        <taxon>Methanomicrobiaceae</taxon>
        <taxon>Methanoculleus</taxon>
    </lineage>
</organism>
<accession>A0A1G8YIY4</accession>
<dbReference type="InterPro" id="IPR023430">
    <property type="entry name" value="Pept_HybD-like_dom_sf"/>
</dbReference>
<protein>
    <submittedName>
        <fullName evidence="5">Hydrogenase maturation protease</fullName>
    </submittedName>
</protein>
<dbReference type="SUPFAM" id="SSF53163">
    <property type="entry name" value="HybD-like"/>
    <property type="match status" value="1"/>
</dbReference>
<keyword evidence="6" id="KW-1185">Reference proteome</keyword>
<sequence>MKKNRIAIIGCGNPFMGDDGAGILVMQYFEGRDAAGIDAIDGGSGGMGLIPLMEGYEKVVIVDAMQGIGDHIGDVRVLKVPPSWDLPICALHDIGIGEVVAIARELGYVAEIVVVGIEVGEIRAFSQEMDQAVKAAIEVARQEIEMILRDWADPVDNVS</sequence>
<reference evidence="5 6" key="1">
    <citation type="submission" date="2016-10" db="EMBL/GenBank/DDBJ databases">
        <authorList>
            <person name="Varghese N."/>
            <person name="Submissions S."/>
        </authorList>
    </citation>
    <scope>NUCLEOTIDE SEQUENCE [LARGE SCALE GENOMIC DNA]</scope>
    <source>
        <strain evidence="5 6">DSM 2373</strain>
    </source>
</reference>
<gene>
    <name evidence="5" type="ORF">SAMN04488571_10332</name>
</gene>